<dbReference type="InterPro" id="IPR036396">
    <property type="entry name" value="Cyt_P450_sf"/>
</dbReference>
<dbReference type="InterPro" id="IPR017972">
    <property type="entry name" value="Cyt_P450_CS"/>
</dbReference>
<dbReference type="Pfam" id="PF00067">
    <property type="entry name" value="p450"/>
    <property type="match status" value="1"/>
</dbReference>
<dbReference type="AlphaFoldDB" id="A0A6A6U712"/>
<comment type="cofactor">
    <cofactor evidence="1 8">
        <name>heme</name>
        <dbReference type="ChEBI" id="CHEBI:30413"/>
    </cofactor>
</comment>
<dbReference type="PANTHER" id="PTHR46300">
    <property type="entry name" value="P450, PUTATIVE (EUROFUNG)-RELATED-RELATED"/>
    <property type="match status" value="1"/>
</dbReference>
<dbReference type="PRINTS" id="PR00463">
    <property type="entry name" value="EP450I"/>
</dbReference>
<dbReference type="GO" id="GO:0004497">
    <property type="term" value="F:monooxygenase activity"/>
    <property type="evidence" value="ECO:0007669"/>
    <property type="project" value="UniProtKB-KW"/>
</dbReference>
<proteinExistence type="inferred from homology"/>
<name>A0A6A6U712_9PEZI</name>
<keyword evidence="6 8" id="KW-0408">Iron</keyword>
<dbReference type="GO" id="GO:0020037">
    <property type="term" value="F:heme binding"/>
    <property type="evidence" value="ECO:0007669"/>
    <property type="project" value="InterPro"/>
</dbReference>
<gene>
    <name evidence="10" type="ORF">BT63DRAFT_290863</name>
</gene>
<dbReference type="PRINTS" id="PR00385">
    <property type="entry name" value="P450"/>
</dbReference>
<dbReference type="GO" id="GO:0005506">
    <property type="term" value="F:iron ion binding"/>
    <property type="evidence" value="ECO:0007669"/>
    <property type="project" value="InterPro"/>
</dbReference>
<evidence type="ECO:0000256" key="9">
    <source>
        <dbReference type="RuleBase" id="RU000461"/>
    </source>
</evidence>
<keyword evidence="5 9" id="KW-0560">Oxidoreductase</keyword>
<dbReference type="InterPro" id="IPR002401">
    <property type="entry name" value="Cyt_P450_E_grp-I"/>
</dbReference>
<dbReference type="PROSITE" id="PS00086">
    <property type="entry name" value="CYTOCHROME_P450"/>
    <property type="match status" value="1"/>
</dbReference>
<comment type="similarity">
    <text evidence="2 9">Belongs to the cytochrome P450 family.</text>
</comment>
<dbReference type="InterPro" id="IPR001128">
    <property type="entry name" value="Cyt_P450"/>
</dbReference>
<evidence type="ECO:0000313" key="10">
    <source>
        <dbReference type="EMBL" id="KAF2667371.1"/>
    </source>
</evidence>
<evidence type="ECO:0000256" key="2">
    <source>
        <dbReference type="ARBA" id="ARBA00010617"/>
    </source>
</evidence>
<feature type="binding site" description="axial binding residue" evidence="8">
    <location>
        <position position="274"/>
    </location>
    <ligand>
        <name>heme</name>
        <dbReference type="ChEBI" id="CHEBI:30413"/>
    </ligand>
    <ligandPart>
        <name>Fe</name>
        <dbReference type="ChEBI" id="CHEBI:18248"/>
    </ligandPart>
</feature>
<evidence type="ECO:0000313" key="11">
    <source>
        <dbReference type="Proteomes" id="UP000799302"/>
    </source>
</evidence>
<dbReference type="Proteomes" id="UP000799302">
    <property type="component" value="Unassembled WGS sequence"/>
</dbReference>
<keyword evidence="3 8" id="KW-0349">Heme</keyword>
<evidence type="ECO:0000256" key="7">
    <source>
        <dbReference type="ARBA" id="ARBA00023033"/>
    </source>
</evidence>
<keyword evidence="4 8" id="KW-0479">Metal-binding</keyword>
<protein>
    <submittedName>
        <fullName evidence="10">Putative cytochrome P450</fullName>
    </submittedName>
</protein>
<evidence type="ECO:0000256" key="4">
    <source>
        <dbReference type="ARBA" id="ARBA00022723"/>
    </source>
</evidence>
<dbReference type="GO" id="GO:0016705">
    <property type="term" value="F:oxidoreductase activity, acting on paired donors, with incorporation or reduction of molecular oxygen"/>
    <property type="evidence" value="ECO:0007669"/>
    <property type="project" value="InterPro"/>
</dbReference>
<dbReference type="PANTHER" id="PTHR46300:SF7">
    <property type="entry name" value="P450, PUTATIVE (EUROFUNG)-RELATED"/>
    <property type="match status" value="1"/>
</dbReference>
<dbReference type="SUPFAM" id="SSF48264">
    <property type="entry name" value="Cytochrome P450"/>
    <property type="match status" value="1"/>
</dbReference>
<evidence type="ECO:0000256" key="5">
    <source>
        <dbReference type="ARBA" id="ARBA00023002"/>
    </source>
</evidence>
<organism evidence="10 11">
    <name type="scientific">Microthyrium microscopicum</name>
    <dbReference type="NCBI Taxonomy" id="703497"/>
    <lineage>
        <taxon>Eukaryota</taxon>
        <taxon>Fungi</taxon>
        <taxon>Dikarya</taxon>
        <taxon>Ascomycota</taxon>
        <taxon>Pezizomycotina</taxon>
        <taxon>Dothideomycetes</taxon>
        <taxon>Dothideomycetes incertae sedis</taxon>
        <taxon>Microthyriales</taxon>
        <taxon>Microthyriaceae</taxon>
        <taxon>Microthyrium</taxon>
    </lineage>
</organism>
<accession>A0A6A6U712</accession>
<evidence type="ECO:0000256" key="6">
    <source>
        <dbReference type="ARBA" id="ARBA00023004"/>
    </source>
</evidence>
<evidence type="ECO:0000256" key="8">
    <source>
        <dbReference type="PIRSR" id="PIRSR602401-1"/>
    </source>
</evidence>
<sequence>MSLLKHAGEVILKLVYGYNIEHHTNDALVSLADRTMQQFTLAIVPGAWIVDILPFLRCLPSWFPGAGFKKTASDWAKSLSDSGHIPYEFTKRPTAAGKVRDSFVARSIQQAEKDFNTKSLSKDEEGIIQWTALTLYLGGADTTVETLHSVYLAMAMFPNVQRKAQEEIDRVFGTSRLPGYEDRSNLPYINNVVLEAQRWHPIAPLGGPHVSNEEDSISGYRIPKSAILLPAVWWFTRDPEVYHDAEEFKPERYAAPYDEPSPTDVTFGFGRRICPGRYLADSIMFLTIVQSLAVFRISKAPSQDGKSNDLKHEFRPGMISAVAPFDVLIQPRSAQHEALIEDTMTRFPWEKSDQEALNL</sequence>
<evidence type="ECO:0000256" key="1">
    <source>
        <dbReference type="ARBA" id="ARBA00001971"/>
    </source>
</evidence>
<dbReference type="InterPro" id="IPR050364">
    <property type="entry name" value="Cytochrome_P450_fung"/>
</dbReference>
<dbReference type="EMBL" id="MU004237">
    <property type="protein sequence ID" value="KAF2667371.1"/>
    <property type="molecule type" value="Genomic_DNA"/>
</dbReference>
<evidence type="ECO:0000256" key="3">
    <source>
        <dbReference type="ARBA" id="ARBA00022617"/>
    </source>
</evidence>
<dbReference type="Gene3D" id="1.10.630.10">
    <property type="entry name" value="Cytochrome P450"/>
    <property type="match status" value="1"/>
</dbReference>
<dbReference type="OrthoDB" id="2789670at2759"/>
<keyword evidence="7 9" id="KW-0503">Monooxygenase</keyword>
<reference evidence="10" key="1">
    <citation type="journal article" date="2020" name="Stud. Mycol.">
        <title>101 Dothideomycetes genomes: a test case for predicting lifestyles and emergence of pathogens.</title>
        <authorList>
            <person name="Haridas S."/>
            <person name="Albert R."/>
            <person name="Binder M."/>
            <person name="Bloem J."/>
            <person name="Labutti K."/>
            <person name="Salamov A."/>
            <person name="Andreopoulos B."/>
            <person name="Baker S."/>
            <person name="Barry K."/>
            <person name="Bills G."/>
            <person name="Bluhm B."/>
            <person name="Cannon C."/>
            <person name="Castanera R."/>
            <person name="Culley D."/>
            <person name="Daum C."/>
            <person name="Ezra D."/>
            <person name="Gonzalez J."/>
            <person name="Henrissat B."/>
            <person name="Kuo A."/>
            <person name="Liang C."/>
            <person name="Lipzen A."/>
            <person name="Lutzoni F."/>
            <person name="Magnuson J."/>
            <person name="Mondo S."/>
            <person name="Nolan M."/>
            <person name="Ohm R."/>
            <person name="Pangilinan J."/>
            <person name="Park H.-J."/>
            <person name="Ramirez L."/>
            <person name="Alfaro M."/>
            <person name="Sun H."/>
            <person name="Tritt A."/>
            <person name="Yoshinaga Y."/>
            <person name="Zwiers L.-H."/>
            <person name="Turgeon B."/>
            <person name="Goodwin S."/>
            <person name="Spatafora J."/>
            <person name="Crous P."/>
            <person name="Grigoriev I."/>
        </authorList>
    </citation>
    <scope>NUCLEOTIDE SEQUENCE</scope>
    <source>
        <strain evidence="10">CBS 115976</strain>
    </source>
</reference>
<keyword evidence="11" id="KW-1185">Reference proteome</keyword>